<gene>
    <name evidence="2" type="ORF">DCHRY22_LOCUS15089</name>
</gene>
<dbReference type="EMBL" id="CAKASE010000082">
    <property type="protein sequence ID" value="CAG9584512.1"/>
    <property type="molecule type" value="Genomic_DNA"/>
</dbReference>
<dbReference type="Proteomes" id="UP000789524">
    <property type="component" value="Unassembled WGS sequence"/>
</dbReference>
<organism evidence="2 3">
    <name type="scientific">Danaus chrysippus</name>
    <name type="common">African queen</name>
    <dbReference type="NCBI Taxonomy" id="151541"/>
    <lineage>
        <taxon>Eukaryota</taxon>
        <taxon>Metazoa</taxon>
        <taxon>Ecdysozoa</taxon>
        <taxon>Arthropoda</taxon>
        <taxon>Hexapoda</taxon>
        <taxon>Insecta</taxon>
        <taxon>Pterygota</taxon>
        <taxon>Neoptera</taxon>
        <taxon>Endopterygota</taxon>
        <taxon>Lepidoptera</taxon>
        <taxon>Glossata</taxon>
        <taxon>Ditrysia</taxon>
        <taxon>Papilionoidea</taxon>
        <taxon>Nymphalidae</taxon>
        <taxon>Danainae</taxon>
        <taxon>Danaini</taxon>
        <taxon>Danaina</taxon>
        <taxon>Danaus</taxon>
        <taxon>Anosia</taxon>
    </lineage>
</organism>
<feature type="compositionally biased region" description="Polar residues" evidence="1">
    <location>
        <begin position="39"/>
        <end position="50"/>
    </location>
</feature>
<evidence type="ECO:0000256" key="1">
    <source>
        <dbReference type="SAM" id="MobiDB-lite"/>
    </source>
</evidence>
<name>A0A8J2R4H3_9NEOP</name>
<proteinExistence type="predicted"/>
<comment type="caution">
    <text evidence="2">The sequence shown here is derived from an EMBL/GenBank/DDBJ whole genome shotgun (WGS) entry which is preliminary data.</text>
</comment>
<dbReference type="AlphaFoldDB" id="A0A8J2R4H3"/>
<accession>A0A8J2R4H3</accession>
<evidence type="ECO:0000313" key="2">
    <source>
        <dbReference type="EMBL" id="CAG9584512.1"/>
    </source>
</evidence>
<protein>
    <submittedName>
        <fullName evidence="2">(African queen) hypothetical protein</fullName>
    </submittedName>
</protein>
<keyword evidence="3" id="KW-1185">Reference proteome</keyword>
<evidence type="ECO:0000313" key="3">
    <source>
        <dbReference type="Proteomes" id="UP000789524"/>
    </source>
</evidence>
<feature type="region of interest" description="Disordered" evidence="1">
    <location>
        <begin position="30"/>
        <end position="50"/>
    </location>
</feature>
<sequence>MQSIKQVAVFCASMAEGKVRSPLEAASDAPLAPIGPALGNNNNSQHATTRSDTQLCWHNNYVDLYKITIPNPREHGFDGWME</sequence>
<reference evidence="2" key="1">
    <citation type="submission" date="2021-09" db="EMBL/GenBank/DDBJ databases">
        <authorList>
            <person name="Martin H S."/>
        </authorList>
    </citation>
    <scope>NUCLEOTIDE SEQUENCE</scope>
</reference>